<dbReference type="EMBL" id="RQTK01000295">
    <property type="protein sequence ID" value="RUS82244.1"/>
    <property type="molecule type" value="Genomic_DNA"/>
</dbReference>
<organism evidence="8 9">
    <name type="scientific">Elysia chlorotica</name>
    <name type="common">Eastern emerald elysia</name>
    <name type="synonym">Sea slug</name>
    <dbReference type="NCBI Taxonomy" id="188477"/>
    <lineage>
        <taxon>Eukaryota</taxon>
        <taxon>Metazoa</taxon>
        <taxon>Spiralia</taxon>
        <taxon>Lophotrochozoa</taxon>
        <taxon>Mollusca</taxon>
        <taxon>Gastropoda</taxon>
        <taxon>Heterobranchia</taxon>
        <taxon>Euthyneura</taxon>
        <taxon>Panpulmonata</taxon>
        <taxon>Sacoglossa</taxon>
        <taxon>Placobranchoidea</taxon>
        <taxon>Plakobranchidae</taxon>
        <taxon>Elysia</taxon>
    </lineage>
</organism>
<dbReference type="Pfam" id="PF04505">
    <property type="entry name" value="CD225"/>
    <property type="match status" value="1"/>
</dbReference>
<comment type="subcellular location">
    <subcellularLocation>
        <location evidence="1">Membrane</location>
    </subcellularLocation>
</comment>
<keyword evidence="3 7" id="KW-0812">Transmembrane</keyword>
<evidence type="ECO:0000256" key="1">
    <source>
        <dbReference type="ARBA" id="ARBA00004370"/>
    </source>
</evidence>
<evidence type="ECO:0000256" key="6">
    <source>
        <dbReference type="SAM" id="MobiDB-lite"/>
    </source>
</evidence>
<comment type="similarity">
    <text evidence="2">Belongs to the CD225/Dispanin family.</text>
</comment>
<dbReference type="OrthoDB" id="5989802at2759"/>
<dbReference type="GO" id="GO:0016020">
    <property type="term" value="C:membrane"/>
    <property type="evidence" value="ECO:0007669"/>
    <property type="project" value="UniProtKB-SubCell"/>
</dbReference>
<evidence type="ECO:0000256" key="2">
    <source>
        <dbReference type="ARBA" id="ARBA00006843"/>
    </source>
</evidence>
<reference evidence="8 9" key="1">
    <citation type="submission" date="2019-01" db="EMBL/GenBank/DDBJ databases">
        <title>A draft genome assembly of the solar-powered sea slug Elysia chlorotica.</title>
        <authorList>
            <person name="Cai H."/>
            <person name="Li Q."/>
            <person name="Fang X."/>
            <person name="Li J."/>
            <person name="Curtis N.E."/>
            <person name="Altenburger A."/>
            <person name="Shibata T."/>
            <person name="Feng M."/>
            <person name="Maeda T."/>
            <person name="Schwartz J.A."/>
            <person name="Shigenobu S."/>
            <person name="Lundholm N."/>
            <person name="Nishiyama T."/>
            <person name="Yang H."/>
            <person name="Hasebe M."/>
            <person name="Li S."/>
            <person name="Pierce S.K."/>
            <person name="Wang J."/>
        </authorList>
    </citation>
    <scope>NUCLEOTIDE SEQUENCE [LARGE SCALE GENOMIC DNA]</scope>
    <source>
        <strain evidence="8">EC2010</strain>
        <tissue evidence="8">Whole organism of an adult</tissue>
    </source>
</reference>
<keyword evidence="4 7" id="KW-1133">Transmembrane helix</keyword>
<keyword evidence="9" id="KW-1185">Reference proteome</keyword>
<dbReference type="AlphaFoldDB" id="A0A3S1C3U5"/>
<gene>
    <name evidence="8" type="ORF">EGW08_009982</name>
</gene>
<evidence type="ECO:0000256" key="3">
    <source>
        <dbReference type="ARBA" id="ARBA00022692"/>
    </source>
</evidence>
<keyword evidence="5 7" id="KW-0472">Membrane</keyword>
<feature type="transmembrane region" description="Helical" evidence="7">
    <location>
        <begin position="72"/>
        <end position="91"/>
    </location>
</feature>
<evidence type="ECO:0000313" key="9">
    <source>
        <dbReference type="Proteomes" id="UP000271974"/>
    </source>
</evidence>
<dbReference type="PANTHER" id="PTHR14948">
    <property type="entry name" value="NG5"/>
    <property type="match status" value="1"/>
</dbReference>
<dbReference type="InterPro" id="IPR051423">
    <property type="entry name" value="CD225/Dispanin"/>
</dbReference>
<dbReference type="Proteomes" id="UP000271974">
    <property type="component" value="Unassembled WGS sequence"/>
</dbReference>
<evidence type="ECO:0000256" key="5">
    <source>
        <dbReference type="ARBA" id="ARBA00023136"/>
    </source>
</evidence>
<accession>A0A3S1C3U5</accession>
<evidence type="ECO:0000313" key="8">
    <source>
        <dbReference type="EMBL" id="RUS82244.1"/>
    </source>
</evidence>
<evidence type="ECO:0000256" key="7">
    <source>
        <dbReference type="SAM" id="Phobius"/>
    </source>
</evidence>
<dbReference type="InterPro" id="IPR007593">
    <property type="entry name" value="CD225/Dispanin_fam"/>
</dbReference>
<name>A0A3S1C3U5_ELYCH</name>
<dbReference type="PANTHER" id="PTHR14948:SF25">
    <property type="entry name" value="DUF4190 DOMAIN-CONTAINING PROTEIN"/>
    <property type="match status" value="1"/>
</dbReference>
<proteinExistence type="inferred from homology"/>
<feature type="transmembrane region" description="Helical" evidence="7">
    <location>
        <begin position="118"/>
        <end position="146"/>
    </location>
</feature>
<protein>
    <submittedName>
        <fullName evidence="8">Uncharacterized protein</fullName>
    </submittedName>
</protein>
<evidence type="ECO:0000256" key="4">
    <source>
        <dbReference type="ARBA" id="ARBA00022989"/>
    </source>
</evidence>
<comment type="caution">
    <text evidence="8">The sequence shown here is derived from an EMBL/GenBank/DDBJ whole genome shotgun (WGS) entry which is preliminary data.</text>
</comment>
<sequence>METKSFQEDPVYPQLTNPSYNPDEAQPPPPYEPPAQQPEAQTYPQQCTYPSNVSVVTVPAQLQNVQAVDDNMMLSIVSLFFCCILGIFAIIKSSEARDHKLKGRYHQAESAARSARTIAMVGIVVGSISALIGIVMAIVFPLVIFASTPTYSYKSDFD</sequence>
<feature type="region of interest" description="Disordered" evidence="6">
    <location>
        <begin position="1"/>
        <end position="42"/>
    </location>
</feature>
<feature type="compositionally biased region" description="Pro residues" evidence="6">
    <location>
        <begin position="25"/>
        <end position="36"/>
    </location>
</feature>